<dbReference type="Proteomes" id="UP000548476">
    <property type="component" value="Unassembled WGS sequence"/>
</dbReference>
<evidence type="ECO:0000313" key="2">
    <source>
        <dbReference type="EMBL" id="MBB6038221.1"/>
    </source>
</evidence>
<dbReference type="AlphaFoldDB" id="A0A841FLL9"/>
<evidence type="ECO:0000313" key="3">
    <source>
        <dbReference type="Proteomes" id="UP000548476"/>
    </source>
</evidence>
<evidence type="ECO:0008006" key="4">
    <source>
        <dbReference type="Google" id="ProtNLM"/>
    </source>
</evidence>
<dbReference type="SUPFAM" id="SSF46955">
    <property type="entry name" value="Putative DNA-binding domain"/>
    <property type="match status" value="1"/>
</dbReference>
<dbReference type="InterPro" id="IPR009061">
    <property type="entry name" value="DNA-bd_dom_put_sf"/>
</dbReference>
<sequence>MTDEQAGSSPDPGAEWWTTTEVAAYLHVHISTVSGYRRREQMPAPDQTIGRTHVWQPNRIIEWHEKRPRPGTGGRPTHKPKDASDGETAEATS</sequence>
<accession>A0A841FLL9</accession>
<organism evidence="2 3">
    <name type="scientific">Phytomonospora endophytica</name>
    <dbReference type="NCBI Taxonomy" id="714109"/>
    <lineage>
        <taxon>Bacteria</taxon>
        <taxon>Bacillati</taxon>
        <taxon>Actinomycetota</taxon>
        <taxon>Actinomycetes</taxon>
        <taxon>Micromonosporales</taxon>
        <taxon>Micromonosporaceae</taxon>
        <taxon>Phytomonospora</taxon>
    </lineage>
</organism>
<keyword evidence="3" id="KW-1185">Reference proteome</keyword>
<dbReference type="EMBL" id="JACHGT010000015">
    <property type="protein sequence ID" value="MBB6038221.1"/>
    <property type="molecule type" value="Genomic_DNA"/>
</dbReference>
<proteinExistence type="predicted"/>
<dbReference type="RefSeq" id="WP_184791008.1">
    <property type="nucleotide sequence ID" value="NZ_BONT01000047.1"/>
</dbReference>
<evidence type="ECO:0000256" key="1">
    <source>
        <dbReference type="SAM" id="MobiDB-lite"/>
    </source>
</evidence>
<name>A0A841FLL9_9ACTN</name>
<gene>
    <name evidence="2" type="ORF">HNR73_006101</name>
</gene>
<comment type="caution">
    <text evidence="2">The sequence shown here is derived from an EMBL/GenBank/DDBJ whole genome shotgun (WGS) entry which is preliminary data.</text>
</comment>
<protein>
    <recommendedName>
        <fullName evidence="4">Helix-turn-helix domain-containing protein</fullName>
    </recommendedName>
</protein>
<reference evidence="2 3" key="1">
    <citation type="submission" date="2020-08" db="EMBL/GenBank/DDBJ databases">
        <title>Genomic Encyclopedia of Type Strains, Phase IV (KMG-IV): sequencing the most valuable type-strain genomes for metagenomic binning, comparative biology and taxonomic classification.</title>
        <authorList>
            <person name="Goeker M."/>
        </authorList>
    </citation>
    <scope>NUCLEOTIDE SEQUENCE [LARGE SCALE GENOMIC DNA]</scope>
    <source>
        <strain evidence="2 3">YIM 65646</strain>
    </source>
</reference>
<feature type="region of interest" description="Disordered" evidence="1">
    <location>
        <begin position="38"/>
        <end position="93"/>
    </location>
</feature>